<dbReference type="Pfam" id="PF21030">
    <property type="entry name" value="WDR93"/>
    <property type="match status" value="1"/>
</dbReference>
<dbReference type="PANTHER" id="PTHR12219:SF17">
    <property type="entry name" value="WD REPEAT-CONTAINING PROTEIN 93"/>
    <property type="match status" value="1"/>
</dbReference>
<dbReference type="SUPFAM" id="SSF50969">
    <property type="entry name" value="YVTN repeat-like/Quinoprotein amine dehydrogenase"/>
    <property type="match status" value="1"/>
</dbReference>
<dbReference type="Ensembl" id="ENSLCAT00010052388.1">
    <property type="protein sequence ID" value="ENSLCAP00010051050.1"/>
    <property type="gene ID" value="ENSLCAG00010023779.1"/>
</dbReference>
<gene>
    <name evidence="1" type="primary">wdr93</name>
</gene>
<reference evidence="1" key="3">
    <citation type="submission" date="2025-09" db="UniProtKB">
        <authorList>
            <consortium name="Ensembl"/>
        </authorList>
    </citation>
    <scope>IDENTIFICATION</scope>
</reference>
<dbReference type="PANTHER" id="PTHR12219">
    <property type="entry name" value="NADH-UBIQUINONE OXIDOREDUCTASE"/>
    <property type="match status" value="1"/>
</dbReference>
<dbReference type="GO" id="GO:0022900">
    <property type="term" value="P:electron transport chain"/>
    <property type="evidence" value="ECO:0007669"/>
    <property type="project" value="InterPro"/>
</dbReference>
<sequence>MSSHARKSTPESEMEAACKAQKSGGETLELCGAKQLPESTNCLACSEDGTYLSLGHSRGLSVWCASSLICAADWLEDRLEITSIQMTRMAERAYLLSTIDDMGVARVFAYHYDSIHLLSVVNIMEDINKRSICLSFELSEGGHYGAASISCNGVVWLEVYHLPSETWLKELEMAASQTQEPNSSGDVDVKFSPLSVATKIKPPKVPAGMGLNSPHEVQTTDFLIHYLAVDVDTRSRQWEEHFFNTGGEKTKGRTSESPKHCTQHFLLPCIQFPGDSKAETQPGLPVAVCVWWSGSHNLFQYLLQKAPKNKPDVEPMPDVLWPNAKEILCSAVSRCTRYIALGLDNALVCVWDRQSGSPLSIVSMPATESALFRMQFVDDGPVSTDDSQTLPEAEVHLLVVCKSGAIHTVTTGRGTQSCTMLLTERPKDSGDFPATTASVPFLQSLFLEVQRNGKMFLQDGINKTTVCLLILPKTHLIATPCNPVYTLNIKQQTLFIRGDQHPSYRESSEEDSQSQLFIFCFEKSDILKQYIVSPPDSPQQKTLSFVTLEETCNLYLQQRCCGSIAVTPAEPLSEMNGEQAIDDWVQTGVDETEDEQNVGQ</sequence>
<dbReference type="AlphaFoldDB" id="A0A4W6FJ51"/>
<keyword evidence="2" id="KW-1185">Reference proteome</keyword>
<dbReference type="STRING" id="8187.ENSLCAP00010051050"/>
<protein>
    <recommendedName>
        <fullName evidence="3">WD repeat domain 93</fullName>
    </recommendedName>
</protein>
<evidence type="ECO:0000313" key="1">
    <source>
        <dbReference type="Ensembl" id="ENSLCAP00010051050.1"/>
    </source>
</evidence>
<name>A0A4W6FJ51_LATCA</name>
<organism evidence="1 2">
    <name type="scientific">Lates calcarifer</name>
    <name type="common">Barramundi</name>
    <name type="synonym">Holocentrus calcarifer</name>
    <dbReference type="NCBI Taxonomy" id="8187"/>
    <lineage>
        <taxon>Eukaryota</taxon>
        <taxon>Metazoa</taxon>
        <taxon>Chordata</taxon>
        <taxon>Craniata</taxon>
        <taxon>Vertebrata</taxon>
        <taxon>Euteleostomi</taxon>
        <taxon>Actinopterygii</taxon>
        <taxon>Neopterygii</taxon>
        <taxon>Teleostei</taxon>
        <taxon>Neoteleostei</taxon>
        <taxon>Acanthomorphata</taxon>
        <taxon>Carangaria</taxon>
        <taxon>Carangaria incertae sedis</taxon>
        <taxon>Centropomidae</taxon>
        <taxon>Lates</taxon>
    </lineage>
</organism>
<dbReference type="InParanoid" id="A0A4W6FJ51"/>
<dbReference type="InterPro" id="IPR049547">
    <property type="entry name" value="WDR93_beta-prop"/>
</dbReference>
<dbReference type="InterPro" id="IPR011044">
    <property type="entry name" value="Quino_amine_DH_bsu"/>
</dbReference>
<accession>A0A4W6FJ51</accession>
<evidence type="ECO:0000313" key="2">
    <source>
        <dbReference type="Proteomes" id="UP000314980"/>
    </source>
</evidence>
<dbReference type="InterPro" id="IPR006885">
    <property type="entry name" value="NADH_UbQ_FeS_4_mit-like"/>
</dbReference>
<evidence type="ECO:0008006" key="3">
    <source>
        <dbReference type="Google" id="ProtNLM"/>
    </source>
</evidence>
<reference evidence="1" key="2">
    <citation type="submission" date="2025-08" db="UniProtKB">
        <authorList>
            <consortium name="Ensembl"/>
        </authorList>
    </citation>
    <scope>IDENTIFICATION</scope>
</reference>
<proteinExistence type="predicted"/>
<dbReference type="Proteomes" id="UP000314980">
    <property type="component" value="Unassembled WGS sequence"/>
</dbReference>
<reference evidence="2" key="1">
    <citation type="submission" date="2015-09" db="EMBL/GenBank/DDBJ databases">
        <authorList>
            <person name="Sai Rama Sridatta P."/>
        </authorList>
    </citation>
    <scope>NUCLEOTIDE SEQUENCE [LARGE SCALE GENOMIC DNA]</scope>
</reference>
<dbReference type="GeneTree" id="ENSGT00390000009995"/>